<dbReference type="EMBL" id="SDPW01000001">
    <property type="protein sequence ID" value="RXZ54192.1"/>
    <property type="molecule type" value="Genomic_DNA"/>
</dbReference>
<protein>
    <recommendedName>
        <fullName evidence="3">DUF697 domain-containing protein</fullName>
    </recommendedName>
</protein>
<dbReference type="OrthoDB" id="5243947at2"/>
<comment type="caution">
    <text evidence="1">The sequence shown here is derived from an EMBL/GenBank/DDBJ whole genome shotgun (WGS) entry which is preliminary data.</text>
</comment>
<dbReference type="AlphaFoldDB" id="A0A4Q2K4H3"/>
<evidence type="ECO:0000313" key="2">
    <source>
        <dbReference type="Proteomes" id="UP000293345"/>
    </source>
</evidence>
<gene>
    <name evidence="1" type="ORF">ET524_06670</name>
</gene>
<sequence length="373" mass="38008">MQLPVDIGAVLEEAVNVEAARAVPISVSVYVDPSAPGDVQAHVRQAFASASETARVSLIYLDGRLFEPNPDDDMAAIVAGLDERVGACAAACRAAGVPTMVATTLPQLVAAIAKAAGNAIPEADIVAPKLTAKVYEHVSTAAASAPAIGASWGAPKPPQDDDVGIHEPIELTEEARATLDARMGAWVAAACRGKRLAFAWAFPFVRRPLALETVNATAVQNAGVGLLFLIPGADLPVMTLNQAKMLLQISAAYGQSLDAGRVRELAALVGGAFACRTVARQLTAAVPVLGWAVKAAVGYSGTQAMGRAAIEYYAGGPTVAKFAEYVAGARDKVVAAVAKQAAGAAAENGAAAVDAVRQKAGDAVAGLRAKLGR</sequence>
<dbReference type="RefSeq" id="WP_129424309.1">
    <property type="nucleotide sequence ID" value="NZ_SDPW01000001.1"/>
</dbReference>
<dbReference type="Proteomes" id="UP000293345">
    <property type="component" value="Unassembled WGS sequence"/>
</dbReference>
<reference evidence="1 2" key="1">
    <citation type="submission" date="2019-01" db="EMBL/GenBank/DDBJ databases">
        <title>Senegalimassilia sp. nov. KGMB04484 isolated human feces.</title>
        <authorList>
            <person name="Han K.-I."/>
            <person name="Kim J.-S."/>
            <person name="Lee K.C."/>
            <person name="Suh M.K."/>
            <person name="Eom M.K."/>
            <person name="Lee J.H."/>
            <person name="Park S.-H."/>
            <person name="Kang S.W."/>
            <person name="Park J.-E."/>
            <person name="Oh B.S."/>
            <person name="Yu S.Y."/>
            <person name="Choi S.-H."/>
            <person name="Lee D.H."/>
            <person name="Yoon H."/>
            <person name="Kim B.-Y."/>
            <person name="Lee J.H."/>
            <person name="Lee J.-S."/>
        </authorList>
    </citation>
    <scope>NUCLEOTIDE SEQUENCE [LARGE SCALE GENOMIC DNA]</scope>
    <source>
        <strain evidence="1 2">KGMB04484</strain>
    </source>
</reference>
<proteinExistence type="predicted"/>
<organism evidence="1 2">
    <name type="scientific">Senegalimassilia faecalis</name>
    <dbReference type="NCBI Taxonomy" id="2509433"/>
    <lineage>
        <taxon>Bacteria</taxon>
        <taxon>Bacillati</taxon>
        <taxon>Actinomycetota</taxon>
        <taxon>Coriobacteriia</taxon>
        <taxon>Coriobacteriales</taxon>
        <taxon>Coriobacteriaceae</taxon>
        <taxon>Senegalimassilia</taxon>
    </lineage>
</organism>
<evidence type="ECO:0000313" key="1">
    <source>
        <dbReference type="EMBL" id="RXZ54192.1"/>
    </source>
</evidence>
<evidence type="ECO:0008006" key="3">
    <source>
        <dbReference type="Google" id="ProtNLM"/>
    </source>
</evidence>
<keyword evidence="2" id="KW-1185">Reference proteome</keyword>
<accession>A0A4Q2K4H3</accession>
<name>A0A4Q2K4H3_9ACTN</name>